<dbReference type="PROSITE" id="PS51755">
    <property type="entry name" value="OMPR_PHOB"/>
    <property type="match status" value="1"/>
</dbReference>
<dbReference type="InterPro" id="IPR001867">
    <property type="entry name" value="OmpR/PhoB-type_DNA-bd"/>
</dbReference>
<evidence type="ECO:0000259" key="8">
    <source>
        <dbReference type="PROSITE" id="PS50110"/>
    </source>
</evidence>
<dbReference type="AlphaFoldDB" id="A0AA48M1U7"/>
<dbReference type="GO" id="GO:0000156">
    <property type="term" value="F:phosphorelay response regulator activity"/>
    <property type="evidence" value="ECO:0007669"/>
    <property type="project" value="TreeGrafter"/>
</dbReference>
<dbReference type="GO" id="GO:0006355">
    <property type="term" value="P:regulation of DNA-templated transcription"/>
    <property type="evidence" value="ECO:0007669"/>
    <property type="project" value="InterPro"/>
</dbReference>
<gene>
    <name evidence="10" type="primary">ompR</name>
    <name evidence="10" type="ORF">AMST5_01083</name>
</gene>
<dbReference type="SMART" id="SM00448">
    <property type="entry name" value="REC"/>
    <property type="match status" value="1"/>
</dbReference>
<dbReference type="GO" id="GO:0005829">
    <property type="term" value="C:cytosol"/>
    <property type="evidence" value="ECO:0007669"/>
    <property type="project" value="TreeGrafter"/>
</dbReference>
<keyword evidence="2" id="KW-0963">Cytoplasm</keyword>
<dbReference type="InterPro" id="IPR036388">
    <property type="entry name" value="WH-like_DNA-bd_sf"/>
</dbReference>
<dbReference type="SMART" id="SM00862">
    <property type="entry name" value="Trans_reg_C"/>
    <property type="match status" value="1"/>
</dbReference>
<proteinExistence type="predicted"/>
<dbReference type="InterPro" id="IPR039420">
    <property type="entry name" value="WalR-like"/>
</dbReference>
<dbReference type="Gene3D" id="6.10.250.690">
    <property type="match status" value="1"/>
</dbReference>
<dbReference type="GO" id="GO:0000976">
    <property type="term" value="F:transcription cis-regulatory region binding"/>
    <property type="evidence" value="ECO:0007669"/>
    <property type="project" value="TreeGrafter"/>
</dbReference>
<dbReference type="SUPFAM" id="SSF52172">
    <property type="entry name" value="CheY-like"/>
    <property type="match status" value="1"/>
</dbReference>
<evidence type="ECO:0000256" key="3">
    <source>
        <dbReference type="ARBA" id="ARBA00022553"/>
    </source>
</evidence>
<feature type="domain" description="OmpR/PhoB-type" evidence="9">
    <location>
        <begin position="131"/>
        <end position="231"/>
    </location>
</feature>
<comment type="subcellular location">
    <subcellularLocation>
        <location evidence="1">Cytoplasm</location>
    </subcellularLocation>
</comment>
<sequence length="236" mass="26069">MPLILFVEDDAEIGLLLSRYLGENSFEITVVPNGEAMNAAMKNNKYDLLLLDIGLKGEDGFSICRRIRGVSSIPIIMVTARSDDIDKIVGLECGADDYVVKPFNPRELLARIRSIFRRIELDNPGGSKTATRFLKFDGWMIDAASRRLTSPSGAHVNLTGAEFDFLQAMCEQPNIILSRDTLLSLTHGLAEGNVDRSIDVLVSRLRAKLSNAHAASDLIRTIRAEGYLFSANVVRE</sequence>
<dbReference type="SUPFAM" id="SSF46894">
    <property type="entry name" value="C-terminal effector domain of the bipartite response regulators"/>
    <property type="match status" value="1"/>
</dbReference>
<keyword evidence="6" id="KW-0238">DNA-binding</keyword>
<dbReference type="PANTHER" id="PTHR48111">
    <property type="entry name" value="REGULATOR OF RPOS"/>
    <property type="match status" value="1"/>
</dbReference>
<dbReference type="InterPro" id="IPR016032">
    <property type="entry name" value="Sig_transdc_resp-reg_C-effctor"/>
</dbReference>
<dbReference type="Gene3D" id="1.10.10.10">
    <property type="entry name" value="Winged helix-like DNA-binding domain superfamily/Winged helix DNA-binding domain"/>
    <property type="match status" value="1"/>
</dbReference>
<evidence type="ECO:0000313" key="10">
    <source>
        <dbReference type="EMBL" id="CAJ0858073.1"/>
    </source>
</evidence>
<feature type="domain" description="Response regulatory" evidence="8">
    <location>
        <begin position="3"/>
        <end position="116"/>
    </location>
</feature>
<evidence type="ECO:0000256" key="5">
    <source>
        <dbReference type="ARBA" id="ARBA00023015"/>
    </source>
</evidence>
<dbReference type="Pfam" id="PF00072">
    <property type="entry name" value="Response_reg"/>
    <property type="match status" value="1"/>
</dbReference>
<evidence type="ECO:0000259" key="9">
    <source>
        <dbReference type="PROSITE" id="PS51755"/>
    </source>
</evidence>
<name>A0AA48M1U7_9ZZZZ</name>
<keyword evidence="5" id="KW-0805">Transcription regulation</keyword>
<dbReference type="EMBL" id="OY288114">
    <property type="protein sequence ID" value="CAJ0858073.1"/>
    <property type="molecule type" value="Genomic_DNA"/>
</dbReference>
<evidence type="ECO:0000256" key="1">
    <source>
        <dbReference type="ARBA" id="ARBA00004496"/>
    </source>
</evidence>
<dbReference type="InterPro" id="IPR011006">
    <property type="entry name" value="CheY-like_superfamily"/>
</dbReference>
<dbReference type="PROSITE" id="PS50110">
    <property type="entry name" value="RESPONSE_REGULATORY"/>
    <property type="match status" value="1"/>
</dbReference>
<organism evidence="10">
    <name type="scientific">freshwater sediment metagenome</name>
    <dbReference type="NCBI Taxonomy" id="556182"/>
    <lineage>
        <taxon>unclassified sequences</taxon>
        <taxon>metagenomes</taxon>
        <taxon>ecological metagenomes</taxon>
    </lineage>
</organism>
<dbReference type="GO" id="GO:0032993">
    <property type="term" value="C:protein-DNA complex"/>
    <property type="evidence" value="ECO:0007669"/>
    <property type="project" value="TreeGrafter"/>
</dbReference>
<dbReference type="Pfam" id="PF00486">
    <property type="entry name" value="Trans_reg_C"/>
    <property type="match status" value="1"/>
</dbReference>
<dbReference type="InterPro" id="IPR001789">
    <property type="entry name" value="Sig_transdc_resp-reg_receiver"/>
</dbReference>
<dbReference type="PANTHER" id="PTHR48111:SF4">
    <property type="entry name" value="DNA-BINDING DUAL TRANSCRIPTIONAL REGULATOR OMPR"/>
    <property type="match status" value="1"/>
</dbReference>
<dbReference type="Gene3D" id="3.40.50.2300">
    <property type="match status" value="1"/>
</dbReference>
<keyword evidence="3" id="KW-0597">Phosphoprotein</keyword>
<reference evidence="10" key="1">
    <citation type="submission" date="2023-07" db="EMBL/GenBank/DDBJ databases">
        <authorList>
            <person name="Pelsma A.J. K."/>
        </authorList>
    </citation>
    <scope>NUCLEOTIDE SEQUENCE</scope>
</reference>
<dbReference type="FunFam" id="1.10.10.10:FF:000099">
    <property type="entry name" value="Two-component system response regulator TorR"/>
    <property type="match status" value="1"/>
</dbReference>
<evidence type="ECO:0000256" key="7">
    <source>
        <dbReference type="ARBA" id="ARBA00023163"/>
    </source>
</evidence>
<keyword evidence="7" id="KW-0804">Transcription</keyword>
<evidence type="ECO:0000256" key="2">
    <source>
        <dbReference type="ARBA" id="ARBA00022490"/>
    </source>
</evidence>
<accession>A0AA48M1U7</accession>
<protein>
    <submittedName>
        <fullName evidence="10">Transcriptional regulatory protein OmpR</fullName>
    </submittedName>
</protein>
<evidence type="ECO:0000256" key="4">
    <source>
        <dbReference type="ARBA" id="ARBA00023012"/>
    </source>
</evidence>
<keyword evidence="4" id="KW-0902">Two-component regulatory system</keyword>
<evidence type="ECO:0000256" key="6">
    <source>
        <dbReference type="ARBA" id="ARBA00023125"/>
    </source>
</evidence>
<dbReference type="CDD" id="cd00383">
    <property type="entry name" value="trans_reg_C"/>
    <property type="match status" value="1"/>
</dbReference>